<dbReference type="AlphaFoldDB" id="A0A7X1SPF0"/>
<feature type="compositionally biased region" description="Polar residues" evidence="1">
    <location>
        <begin position="45"/>
        <end position="56"/>
    </location>
</feature>
<accession>A0A7X1SPF0</accession>
<sequence>MFAVIWGIVSGSLFTLRHSPALAYLLFGTDLLEITVKHMFNKSNTKNQQGKQNLSLSGDEMPSIFF</sequence>
<evidence type="ECO:0000256" key="1">
    <source>
        <dbReference type="SAM" id="MobiDB-lite"/>
    </source>
</evidence>
<keyword evidence="3" id="KW-1185">Reference proteome</keyword>
<comment type="caution">
    <text evidence="2">The sequence shown here is derived from an EMBL/GenBank/DDBJ whole genome shotgun (WGS) entry which is preliminary data.</text>
</comment>
<gene>
    <name evidence="2" type="ORF">GFJ39_05920</name>
</gene>
<feature type="region of interest" description="Disordered" evidence="1">
    <location>
        <begin position="45"/>
        <end position="66"/>
    </location>
</feature>
<reference evidence="2 3" key="1">
    <citation type="submission" date="2019-10" db="EMBL/GenBank/DDBJ databases">
        <title>Gluconobacter aidae sp. nov., a novel species of acetic acid bacteria isolated in Thailand.</title>
        <authorList>
            <person name="Yukphan P."/>
            <person name="Charoenyingcharoen P."/>
            <person name="Malimas S."/>
            <person name="Muramatsu Y."/>
            <person name="Nakagawa Y."/>
            <person name="Tanasupawat S."/>
            <person name="Yamada Y."/>
        </authorList>
    </citation>
    <scope>NUCLEOTIDE SEQUENCE [LARGE SCALE GENOMIC DNA]</scope>
    <source>
        <strain evidence="2 3">AC10</strain>
    </source>
</reference>
<protein>
    <submittedName>
        <fullName evidence="2">Uncharacterized protein</fullName>
    </submittedName>
</protein>
<name>A0A7X1SPF0_9PROT</name>
<organism evidence="2 3">
    <name type="scientific">Gluconobacter aidae</name>
    <dbReference type="NCBI Taxonomy" id="2662454"/>
    <lineage>
        <taxon>Bacteria</taxon>
        <taxon>Pseudomonadati</taxon>
        <taxon>Pseudomonadota</taxon>
        <taxon>Alphaproteobacteria</taxon>
        <taxon>Acetobacterales</taxon>
        <taxon>Acetobacteraceae</taxon>
        <taxon>Gluconobacter</taxon>
    </lineage>
</organism>
<evidence type="ECO:0000313" key="2">
    <source>
        <dbReference type="EMBL" id="MQR98746.1"/>
    </source>
</evidence>
<evidence type="ECO:0000313" key="3">
    <source>
        <dbReference type="Proteomes" id="UP000432209"/>
    </source>
</evidence>
<dbReference type="EMBL" id="WIPH01000009">
    <property type="protein sequence ID" value="MQR98746.1"/>
    <property type="molecule type" value="Genomic_DNA"/>
</dbReference>
<dbReference type="Proteomes" id="UP000432209">
    <property type="component" value="Unassembled WGS sequence"/>
</dbReference>
<proteinExistence type="predicted"/>